<evidence type="ECO:0000313" key="8">
    <source>
        <dbReference type="EMBL" id="CAL5134006.1"/>
    </source>
</evidence>
<dbReference type="InterPro" id="IPR007273">
    <property type="entry name" value="SCAMP"/>
</dbReference>
<organism evidence="8 9">
    <name type="scientific">Calicophoron daubneyi</name>
    <name type="common">Rumen fluke</name>
    <name type="synonym">Paramphistomum daubneyi</name>
    <dbReference type="NCBI Taxonomy" id="300641"/>
    <lineage>
        <taxon>Eukaryota</taxon>
        <taxon>Metazoa</taxon>
        <taxon>Spiralia</taxon>
        <taxon>Lophotrochozoa</taxon>
        <taxon>Platyhelminthes</taxon>
        <taxon>Trematoda</taxon>
        <taxon>Digenea</taxon>
        <taxon>Plagiorchiida</taxon>
        <taxon>Pronocephalata</taxon>
        <taxon>Paramphistomoidea</taxon>
        <taxon>Paramphistomidae</taxon>
        <taxon>Calicophoron</taxon>
    </lineage>
</organism>
<dbReference type="Pfam" id="PF04144">
    <property type="entry name" value="SCAMP"/>
    <property type="match status" value="1"/>
</dbReference>
<feature type="coiled-coil region" evidence="6">
    <location>
        <begin position="106"/>
        <end position="140"/>
    </location>
</feature>
<sequence>MVGLFLIDRKSSGNVTASHAPQQSYQAVSLSLDEFSRANVKQDPLDDYNPFSEPEPPKHYGSNAAVLSGESSETMDEKKPTVGFVSGGDLSKGGVTMEPMMNTDAILALERRQAELEARAAELDRREKEQEARMSAYQASAPPHNWPPLPVWCPCKPCVRQDFEADIPLDCRWMAKMGYALWLAYSVILMFNLAGTLSYFVVDNSSVAGPLFGASILLLLIMPPLSFFSWHRPLYKALRSDSSVNYILFFVLFTVQCIIILIQCLGIDYLGSCGWINGLKICRTSATVCSYMLFVAALFTAAGAACGFLLLKVHRHYRTSGASLRKAKLEMTSAAAYEASTGFGAMP</sequence>
<evidence type="ECO:0000256" key="7">
    <source>
        <dbReference type="SAM" id="MobiDB-lite"/>
    </source>
</evidence>
<dbReference type="EMBL" id="CAXLJL010000168">
    <property type="protein sequence ID" value="CAL5134006.1"/>
    <property type="molecule type" value="Genomic_DNA"/>
</dbReference>
<keyword evidence="4 5" id="KW-0472">Membrane</keyword>
<feature type="region of interest" description="Disordered" evidence="7">
    <location>
        <begin position="42"/>
        <end position="64"/>
    </location>
</feature>
<comment type="similarity">
    <text evidence="5">Belongs to the SCAMP family.</text>
</comment>
<keyword evidence="3 5" id="KW-1133">Transmembrane helix</keyword>
<evidence type="ECO:0000256" key="4">
    <source>
        <dbReference type="ARBA" id="ARBA00023136"/>
    </source>
</evidence>
<evidence type="ECO:0000256" key="5">
    <source>
        <dbReference type="RuleBase" id="RU363122"/>
    </source>
</evidence>
<protein>
    <recommendedName>
        <fullName evidence="5">Secretory carrier-associated membrane protein</fullName>
        <shortName evidence="5">Secretory carrier membrane protein</shortName>
    </recommendedName>
</protein>
<dbReference type="GO" id="GO:0055038">
    <property type="term" value="C:recycling endosome membrane"/>
    <property type="evidence" value="ECO:0007669"/>
    <property type="project" value="TreeGrafter"/>
</dbReference>
<comment type="subcellular location">
    <subcellularLocation>
        <location evidence="1 5">Membrane</location>
        <topology evidence="1 5">Multi-pass membrane protein</topology>
    </subcellularLocation>
</comment>
<dbReference type="GO" id="GO:0032588">
    <property type="term" value="C:trans-Golgi network membrane"/>
    <property type="evidence" value="ECO:0007669"/>
    <property type="project" value="TreeGrafter"/>
</dbReference>
<reference evidence="8" key="1">
    <citation type="submission" date="2024-06" db="EMBL/GenBank/DDBJ databases">
        <authorList>
            <person name="Liu X."/>
            <person name="Lenzi L."/>
            <person name="Haldenby T S."/>
            <person name="Uol C."/>
        </authorList>
    </citation>
    <scope>NUCLEOTIDE SEQUENCE</scope>
</reference>
<evidence type="ECO:0000313" key="9">
    <source>
        <dbReference type="Proteomes" id="UP001497525"/>
    </source>
</evidence>
<feature type="transmembrane region" description="Helical" evidence="5">
    <location>
        <begin position="246"/>
        <end position="271"/>
    </location>
</feature>
<dbReference type="Proteomes" id="UP001497525">
    <property type="component" value="Unassembled WGS sequence"/>
</dbReference>
<dbReference type="PANTHER" id="PTHR10687:SF2">
    <property type="entry name" value="SECRETORY CARRIER-ASSOCIATED MEMBRANE PROTEIN"/>
    <property type="match status" value="1"/>
</dbReference>
<name>A0AAV2TD41_CALDB</name>
<keyword evidence="2 5" id="KW-0812">Transmembrane</keyword>
<accession>A0AAV2TD41</accession>
<feature type="transmembrane region" description="Helical" evidence="5">
    <location>
        <begin position="179"/>
        <end position="201"/>
    </location>
</feature>
<evidence type="ECO:0000256" key="6">
    <source>
        <dbReference type="SAM" id="Coils"/>
    </source>
</evidence>
<keyword evidence="5" id="KW-0813">Transport</keyword>
<dbReference type="PANTHER" id="PTHR10687">
    <property type="entry name" value="SECRETORY CARRIER-ASSOCIATED MEMBRANE PROTEIN SCAMP"/>
    <property type="match status" value="1"/>
</dbReference>
<comment type="caution">
    <text evidence="8">The sequence shown here is derived from an EMBL/GenBank/DDBJ whole genome shotgun (WGS) entry which is preliminary data.</text>
</comment>
<feature type="transmembrane region" description="Helical" evidence="5">
    <location>
        <begin position="291"/>
        <end position="311"/>
    </location>
</feature>
<gene>
    <name evidence="8" type="ORF">CDAUBV1_LOCUS7221</name>
</gene>
<proteinExistence type="inferred from homology"/>
<dbReference type="AlphaFoldDB" id="A0AAV2TD41"/>
<evidence type="ECO:0000256" key="2">
    <source>
        <dbReference type="ARBA" id="ARBA00022692"/>
    </source>
</evidence>
<evidence type="ECO:0000256" key="3">
    <source>
        <dbReference type="ARBA" id="ARBA00022989"/>
    </source>
</evidence>
<evidence type="ECO:0000256" key="1">
    <source>
        <dbReference type="ARBA" id="ARBA00004141"/>
    </source>
</evidence>
<dbReference type="GO" id="GO:0015031">
    <property type="term" value="P:protein transport"/>
    <property type="evidence" value="ECO:0007669"/>
    <property type="project" value="InterPro"/>
</dbReference>
<keyword evidence="6" id="KW-0175">Coiled coil</keyword>
<feature type="transmembrane region" description="Helical" evidence="5">
    <location>
        <begin position="207"/>
        <end position="225"/>
    </location>
</feature>